<accession>A0A8G2C2N3</accession>
<protein>
    <submittedName>
        <fullName evidence="2">Uncharacterized protein</fullName>
    </submittedName>
</protein>
<keyword evidence="3" id="KW-1185">Reference proteome</keyword>
<comment type="caution">
    <text evidence="2">The sequence shown here is derived from an EMBL/GenBank/DDBJ whole genome shotgun (WGS) entry which is preliminary data.</text>
</comment>
<dbReference type="AntiFam" id="ANF00057">
    <property type="entry name" value="Translation of E. coli type CRISPR repeat"/>
</dbReference>
<proteinExistence type="predicted"/>
<evidence type="ECO:0000313" key="3">
    <source>
        <dbReference type="Proteomes" id="UP000199581"/>
    </source>
</evidence>
<dbReference type="RefSeq" id="WP_092191547.1">
    <property type="nucleotide sequence ID" value="NZ_FOTO01000005.1"/>
</dbReference>
<reference evidence="2 3" key="1">
    <citation type="submission" date="2016-10" db="EMBL/GenBank/DDBJ databases">
        <authorList>
            <person name="Varghese N."/>
            <person name="Submissions S."/>
        </authorList>
    </citation>
    <scope>NUCLEOTIDE SEQUENCE [LARGE SCALE GENOMIC DNA]</scope>
    <source>
        <strain evidence="2 3">DSM 1741</strain>
    </source>
</reference>
<feature type="region of interest" description="Disordered" evidence="1">
    <location>
        <begin position="104"/>
        <end position="125"/>
    </location>
</feature>
<gene>
    <name evidence="2" type="ORF">SAMN05421830_10543</name>
</gene>
<evidence type="ECO:0000256" key="1">
    <source>
        <dbReference type="SAM" id="MobiDB-lite"/>
    </source>
</evidence>
<name>A0A8G2C2N3_DESNO</name>
<evidence type="ECO:0000313" key="2">
    <source>
        <dbReference type="EMBL" id="SFL70022.1"/>
    </source>
</evidence>
<dbReference type="EMBL" id="FOTO01000005">
    <property type="protein sequence ID" value="SFL70022.1"/>
    <property type="molecule type" value="Genomic_DNA"/>
</dbReference>
<organism evidence="2 3">
    <name type="scientific">Desulfomicrobium norvegicum (strain DSM 1741 / NCIMB 8310)</name>
    <name type="common">Desulfovibrio baculatus (strain Norway 4)</name>
    <name type="synonym">Desulfovibrio desulfuricans (strain Norway 4)</name>
    <dbReference type="NCBI Taxonomy" id="52561"/>
    <lineage>
        <taxon>Bacteria</taxon>
        <taxon>Pseudomonadati</taxon>
        <taxon>Thermodesulfobacteriota</taxon>
        <taxon>Desulfovibrionia</taxon>
        <taxon>Desulfovibrionales</taxon>
        <taxon>Desulfomicrobiaceae</taxon>
        <taxon>Desulfomicrobium</taxon>
    </lineage>
</organism>
<dbReference type="Proteomes" id="UP000199581">
    <property type="component" value="Unassembled WGS sequence"/>
</dbReference>
<sequence length="148" mass="16416">MSKERAKIDYRDKAEKLSFGNISRSYRTLFPNGREFNPADCLSSRGIQRGILAYTHHPGHASSPRRRGSIFDVGQEAEHALVIPAQPGIHLTEVVIVDCRLTERHPREGGDPSPELQGSSVQGMDSRLRGNDVLELRVSELRAVCVAD</sequence>
<dbReference type="AlphaFoldDB" id="A0A8G2C2N3"/>